<protein>
    <submittedName>
        <fullName evidence="2">Uncharacterized protein</fullName>
    </submittedName>
</protein>
<accession>A0A202E5V1</accession>
<feature type="region of interest" description="Disordered" evidence="1">
    <location>
        <begin position="154"/>
        <end position="251"/>
    </location>
</feature>
<evidence type="ECO:0000313" key="3">
    <source>
        <dbReference type="Proteomes" id="UP000196084"/>
    </source>
</evidence>
<reference evidence="2 3" key="1">
    <citation type="submission" date="2017-02" db="EMBL/GenBank/DDBJ databases">
        <title>Natronthermophilus aegyptiacus gen. nov.,sp. nov., an aerobic, extremely halophilic alkalithermophilic archaeon isolated from the athalassohaline Wadi An Natrun, Egypt.</title>
        <authorList>
            <person name="Zhao B."/>
        </authorList>
    </citation>
    <scope>NUCLEOTIDE SEQUENCE [LARGE SCALE GENOMIC DNA]</scope>
    <source>
        <strain evidence="2 3">CGMCC 1.3597</strain>
    </source>
</reference>
<dbReference type="Proteomes" id="UP000196084">
    <property type="component" value="Unassembled WGS sequence"/>
</dbReference>
<evidence type="ECO:0000313" key="2">
    <source>
        <dbReference type="EMBL" id="OVE83615.1"/>
    </source>
</evidence>
<feature type="compositionally biased region" description="Low complexity" evidence="1">
    <location>
        <begin position="232"/>
        <end position="251"/>
    </location>
</feature>
<feature type="compositionally biased region" description="Acidic residues" evidence="1">
    <location>
        <begin position="217"/>
        <end position="231"/>
    </location>
</feature>
<keyword evidence="3" id="KW-1185">Reference proteome</keyword>
<evidence type="ECO:0000256" key="1">
    <source>
        <dbReference type="SAM" id="MobiDB-lite"/>
    </source>
</evidence>
<comment type="caution">
    <text evidence="2">The sequence shown here is derived from an EMBL/GenBank/DDBJ whole genome shotgun (WGS) entry which is preliminary data.</text>
</comment>
<name>A0A202E5V1_9EURY</name>
<dbReference type="AlphaFoldDB" id="A0A202E5V1"/>
<dbReference type="EMBL" id="MWPH01000003">
    <property type="protein sequence ID" value="OVE83615.1"/>
    <property type="molecule type" value="Genomic_DNA"/>
</dbReference>
<organism evidence="2 3">
    <name type="scientific">Natronolimnobius baerhuensis</name>
    <dbReference type="NCBI Taxonomy" id="253108"/>
    <lineage>
        <taxon>Archaea</taxon>
        <taxon>Methanobacteriati</taxon>
        <taxon>Methanobacteriota</taxon>
        <taxon>Stenosarchaea group</taxon>
        <taxon>Halobacteria</taxon>
        <taxon>Halobacteriales</taxon>
        <taxon>Natrialbaceae</taxon>
        <taxon>Natronolimnobius</taxon>
    </lineage>
</organism>
<gene>
    <name evidence="2" type="ORF">B2G88_14380</name>
</gene>
<feature type="compositionally biased region" description="Low complexity" evidence="1">
    <location>
        <begin position="154"/>
        <end position="170"/>
    </location>
</feature>
<proteinExistence type="predicted"/>
<sequence>MRRSKLCAVTLAIVMALSILTPAGAVVADPAVNDSDELSVSADGELVTVTADETPVENASVAVEPVDENATYTGTGEYRTDENGTVTLESATTDSVELEITATVDGVSETTTVTLEAAADSFGALVSQFVSQQQAETNSSIGLSVANFVLENNPGNAPAHAGPPEHAGPPSDSDGERTQGPPAHAGPNGNDADGEDADDSPANTGGPPAHAGPPSESSDDDDTDDRDDMESTDSGINDDNGGGPPDHAGPN</sequence>